<dbReference type="RefSeq" id="WP_132190654.1">
    <property type="nucleotide sequence ID" value="NZ_SLWM01000008.1"/>
</dbReference>
<comment type="subcellular location">
    <subcellularLocation>
        <location evidence="1">Membrane</location>
        <topology evidence="1">Multi-pass membrane protein</topology>
    </subcellularLocation>
</comment>
<dbReference type="Pfam" id="PF07681">
    <property type="entry name" value="DoxX"/>
    <property type="match status" value="1"/>
</dbReference>
<evidence type="ECO:0000313" key="7">
    <source>
        <dbReference type="Proteomes" id="UP000295818"/>
    </source>
</evidence>
<evidence type="ECO:0000256" key="3">
    <source>
        <dbReference type="ARBA" id="ARBA00022989"/>
    </source>
</evidence>
<feature type="transmembrane region" description="Helical" evidence="5">
    <location>
        <begin position="90"/>
        <end position="109"/>
    </location>
</feature>
<evidence type="ECO:0000313" key="6">
    <source>
        <dbReference type="EMBL" id="TCO20884.1"/>
    </source>
</evidence>
<dbReference type="Proteomes" id="UP000295818">
    <property type="component" value="Unassembled WGS sequence"/>
</dbReference>
<feature type="transmembrane region" description="Helical" evidence="5">
    <location>
        <begin position="21"/>
        <end position="40"/>
    </location>
</feature>
<protein>
    <submittedName>
        <fullName evidence="6">DoxX-like protein</fullName>
    </submittedName>
</protein>
<feature type="transmembrane region" description="Helical" evidence="5">
    <location>
        <begin position="60"/>
        <end position="83"/>
    </location>
</feature>
<sequence length="153" mass="16097">MNALLVKGNRITGWLGRRSIDILRISLGLVFLAFGILKFFPGASPAEALVIRTIDTLTLGVISGQSALLLTAVMECFIGITLVTGKLLRTGLLVLGFSLVGIMSPLVLFFGDLFPGTPTLEAQYVFKDIVLAAAGLVIAAKALAAAPLKRLSV</sequence>
<comment type="caution">
    <text evidence="6">The sequence shown here is derived from an EMBL/GenBank/DDBJ whole genome shotgun (WGS) entry which is preliminary data.</text>
</comment>
<evidence type="ECO:0000256" key="4">
    <source>
        <dbReference type="ARBA" id="ARBA00023136"/>
    </source>
</evidence>
<keyword evidence="4 5" id="KW-0472">Membrane</keyword>
<organism evidence="6 7">
    <name type="scientific">Kribbella orskensis</name>
    <dbReference type="NCBI Taxonomy" id="2512216"/>
    <lineage>
        <taxon>Bacteria</taxon>
        <taxon>Bacillati</taxon>
        <taxon>Actinomycetota</taxon>
        <taxon>Actinomycetes</taxon>
        <taxon>Propionibacteriales</taxon>
        <taxon>Kribbellaceae</taxon>
        <taxon>Kribbella</taxon>
    </lineage>
</organism>
<dbReference type="InterPro" id="IPR032808">
    <property type="entry name" value="DoxX"/>
</dbReference>
<evidence type="ECO:0000256" key="1">
    <source>
        <dbReference type="ARBA" id="ARBA00004141"/>
    </source>
</evidence>
<dbReference type="EMBL" id="SLWM01000008">
    <property type="protein sequence ID" value="TCO20884.1"/>
    <property type="molecule type" value="Genomic_DNA"/>
</dbReference>
<evidence type="ECO:0000256" key="5">
    <source>
        <dbReference type="SAM" id="Phobius"/>
    </source>
</evidence>
<keyword evidence="7" id="KW-1185">Reference proteome</keyword>
<keyword evidence="3 5" id="KW-1133">Transmembrane helix</keyword>
<gene>
    <name evidence="6" type="ORF">EV644_10898</name>
</gene>
<name>A0ABY2BHP3_9ACTN</name>
<accession>A0ABY2BHP3</accession>
<proteinExistence type="predicted"/>
<feature type="transmembrane region" description="Helical" evidence="5">
    <location>
        <begin position="129"/>
        <end position="148"/>
    </location>
</feature>
<evidence type="ECO:0000256" key="2">
    <source>
        <dbReference type="ARBA" id="ARBA00022692"/>
    </source>
</evidence>
<keyword evidence="2 5" id="KW-0812">Transmembrane</keyword>
<reference evidence="6 7" key="1">
    <citation type="journal article" date="2015" name="Stand. Genomic Sci.">
        <title>Genomic Encyclopedia of Bacterial and Archaeal Type Strains, Phase III: the genomes of soil and plant-associated and newly described type strains.</title>
        <authorList>
            <person name="Whitman W.B."/>
            <person name="Woyke T."/>
            <person name="Klenk H.P."/>
            <person name="Zhou Y."/>
            <person name="Lilburn T.G."/>
            <person name="Beck B.J."/>
            <person name="De Vos P."/>
            <person name="Vandamme P."/>
            <person name="Eisen J.A."/>
            <person name="Garrity G."/>
            <person name="Hugenholtz P."/>
            <person name="Kyrpides N.C."/>
        </authorList>
    </citation>
    <scope>NUCLEOTIDE SEQUENCE [LARGE SCALE GENOMIC DNA]</scope>
    <source>
        <strain evidence="6 7">VKM Ac-2538</strain>
    </source>
</reference>